<dbReference type="HOGENOM" id="CLU_3376462_0_0_7"/>
<name>D1B1E9_SULD5</name>
<dbReference type="KEGG" id="sdl:Sdel_0888"/>
<accession>D1B1E9</accession>
<evidence type="ECO:0000313" key="2">
    <source>
        <dbReference type="Proteomes" id="UP000002222"/>
    </source>
</evidence>
<proteinExistence type="predicted"/>
<reference evidence="2" key="1">
    <citation type="submission" date="2009-11" db="EMBL/GenBank/DDBJ databases">
        <title>The complete genome of Sulfurospirillum deleyianum DSM 6946.</title>
        <authorList>
            <consortium name="US DOE Joint Genome Institute (JGI-PGF)"/>
            <person name="Lucas S."/>
            <person name="Copeland A."/>
            <person name="Lapidus A."/>
            <person name="Glavina del Rio T."/>
            <person name="Dalin E."/>
            <person name="Tice H."/>
            <person name="Bruce D."/>
            <person name="Goodwin L."/>
            <person name="Pitluck S."/>
            <person name="Kyrpides N."/>
            <person name="Mavromatis K."/>
            <person name="Ivanova N."/>
            <person name="Ovchinnikova G."/>
            <person name="Munk A.C."/>
            <person name="Lu M."/>
            <person name="Brettin T."/>
            <person name="Detter J.C."/>
            <person name="Han C."/>
            <person name="Tapia R."/>
            <person name="Larimer F."/>
            <person name="Land M."/>
            <person name="Hauser L."/>
            <person name="Markowitz V."/>
            <person name="Cheng J.F."/>
            <person name="Hugenholtz P."/>
            <person name="Woyke T."/>
            <person name="Wu D."/>
            <person name="Aumann P."/>
            <person name="Schneider S."/>
            <person name="Lang E."/>
            <person name="Spring S."/>
            <person name="Klenk H.P."/>
            <person name="Eisen J.A."/>
        </authorList>
    </citation>
    <scope>NUCLEOTIDE SEQUENCE [LARGE SCALE GENOMIC DNA]</scope>
    <source>
        <strain evidence="2">ATCC 51133 / DSM 6946 / 5175</strain>
    </source>
</reference>
<protein>
    <submittedName>
        <fullName evidence="1">Uncharacterized protein</fullName>
    </submittedName>
</protein>
<dbReference type="EMBL" id="CP001816">
    <property type="protein sequence ID" value="ACZ11919.1"/>
    <property type="molecule type" value="Genomic_DNA"/>
</dbReference>
<keyword evidence="2" id="KW-1185">Reference proteome</keyword>
<sequence length="34" mass="4069">MKSLICTLSETKKVYDELMSRFEQKMLIISNKIF</sequence>
<evidence type="ECO:0000313" key="1">
    <source>
        <dbReference type="EMBL" id="ACZ11919.1"/>
    </source>
</evidence>
<organism evidence="1 2">
    <name type="scientific">Sulfurospirillum deleyianum (strain ATCC 51133 / DSM 6946 / 5175)</name>
    <dbReference type="NCBI Taxonomy" id="525898"/>
    <lineage>
        <taxon>Bacteria</taxon>
        <taxon>Pseudomonadati</taxon>
        <taxon>Campylobacterota</taxon>
        <taxon>Epsilonproteobacteria</taxon>
        <taxon>Campylobacterales</taxon>
        <taxon>Sulfurospirillaceae</taxon>
        <taxon>Sulfurospirillum</taxon>
    </lineage>
</organism>
<dbReference type="AlphaFoldDB" id="D1B1E9"/>
<dbReference type="Proteomes" id="UP000002222">
    <property type="component" value="Chromosome"/>
</dbReference>
<gene>
    <name evidence="1" type="ordered locus">Sdel_0888</name>
</gene>
<reference evidence="1 2" key="2">
    <citation type="journal article" date="2010" name="Stand. Genomic Sci.">
        <title>Complete genome sequence of Sulfurospirillum deleyianum type strain (5175).</title>
        <authorList>
            <person name="Sikorski J."/>
            <person name="Lapidus A."/>
            <person name="Copeland A."/>
            <person name="Glavina Del Rio T."/>
            <person name="Nolan M."/>
            <person name="Lucas S."/>
            <person name="Chen F."/>
            <person name="Tice H."/>
            <person name="Cheng J.F."/>
            <person name="Saunders E."/>
            <person name="Bruce D."/>
            <person name="Goodwin L."/>
            <person name="Pitluck S."/>
            <person name="Ovchinnikova G."/>
            <person name="Pati A."/>
            <person name="Ivanova N."/>
            <person name="Mavromatis K."/>
            <person name="Chen A."/>
            <person name="Palaniappan K."/>
            <person name="Chain P."/>
            <person name="Land M."/>
            <person name="Hauser L."/>
            <person name="Chang Y.J."/>
            <person name="Jeffries C.D."/>
            <person name="Brettin T."/>
            <person name="Detter J.C."/>
            <person name="Han C."/>
            <person name="Rohde M."/>
            <person name="Lang E."/>
            <person name="Spring S."/>
            <person name="Goker M."/>
            <person name="Bristow J."/>
            <person name="Eisen J.A."/>
            <person name="Markowitz V."/>
            <person name="Hugenholtz P."/>
            <person name="Kyrpides N.C."/>
            <person name="Klenk H.P."/>
        </authorList>
    </citation>
    <scope>NUCLEOTIDE SEQUENCE [LARGE SCALE GENOMIC DNA]</scope>
    <source>
        <strain evidence="2">ATCC 51133 / DSM 6946 / 5175</strain>
    </source>
</reference>